<sequence>MKLIDLLKIIPDECEISLSRPDDGEIGDEWPKSEAVASFAYKNRLIKEQVWNMDIVTIRPCSHIQCDGAYSFDDDYIPFKVSRILAIEIE</sequence>
<protein>
    <submittedName>
        <fullName evidence="1">Uncharacterized protein</fullName>
    </submittedName>
</protein>
<accession>A0A8S5Q855</accession>
<dbReference type="EMBL" id="BK015590">
    <property type="protein sequence ID" value="DAE14676.1"/>
    <property type="molecule type" value="Genomic_DNA"/>
</dbReference>
<reference evidence="1" key="1">
    <citation type="journal article" date="2021" name="Proc. Natl. Acad. Sci. U.S.A.">
        <title>A Catalog of Tens of Thousands of Viruses from Human Metagenomes Reveals Hidden Associations with Chronic Diseases.</title>
        <authorList>
            <person name="Tisza M.J."/>
            <person name="Buck C.B."/>
        </authorList>
    </citation>
    <scope>NUCLEOTIDE SEQUENCE</scope>
    <source>
        <strain evidence="1">CtAca11</strain>
    </source>
</reference>
<name>A0A8S5Q855_9CAUD</name>
<organism evidence="1">
    <name type="scientific">Myoviridae sp. ctAca11</name>
    <dbReference type="NCBI Taxonomy" id="2825043"/>
    <lineage>
        <taxon>Viruses</taxon>
        <taxon>Duplodnaviria</taxon>
        <taxon>Heunggongvirae</taxon>
        <taxon>Uroviricota</taxon>
        <taxon>Caudoviricetes</taxon>
    </lineage>
</organism>
<proteinExistence type="predicted"/>
<evidence type="ECO:0000313" key="1">
    <source>
        <dbReference type="EMBL" id="DAE14676.1"/>
    </source>
</evidence>